<dbReference type="InterPro" id="IPR029526">
    <property type="entry name" value="PGBD"/>
</dbReference>
<evidence type="ECO:0000313" key="4">
    <source>
        <dbReference type="Proteomes" id="UP001239994"/>
    </source>
</evidence>
<protein>
    <recommendedName>
        <fullName evidence="2">PiggyBac transposable element-derived protein domain-containing protein</fullName>
    </recommendedName>
</protein>
<feature type="domain" description="PiggyBac transposable element-derived protein" evidence="2">
    <location>
        <begin position="169"/>
        <end position="541"/>
    </location>
</feature>
<accession>A0AAD8YNM0</accession>
<feature type="region of interest" description="Disordered" evidence="1">
    <location>
        <begin position="18"/>
        <end position="155"/>
    </location>
</feature>
<proteinExistence type="predicted"/>
<organism evidence="3 4">
    <name type="scientific">Electrophorus voltai</name>
    <dbReference type="NCBI Taxonomy" id="2609070"/>
    <lineage>
        <taxon>Eukaryota</taxon>
        <taxon>Metazoa</taxon>
        <taxon>Chordata</taxon>
        <taxon>Craniata</taxon>
        <taxon>Vertebrata</taxon>
        <taxon>Euteleostomi</taxon>
        <taxon>Actinopterygii</taxon>
        <taxon>Neopterygii</taxon>
        <taxon>Teleostei</taxon>
        <taxon>Ostariophysi</taxon>
        <taxon>Gymnotiformes</taxon>
        <taxon>Gymnotoidei</taxon>
        <taxon>Gymnotidae</taxon>
        <taxon>Electrophorus</taxon>
    </lineage>
</organism>
<dbReference type="Pfam" id="PF13843">
    <property type="entry name" value="DDE_Tnp_1_7"/>
    <property type="match status" value="1"/>
</dbReference>
<evidence type="ECO:0000256" key="1">
    <source>
        <dbReference type="SAM" id="MobiDB-lite"/>
    </source>
</evidence>
<comment type="caution">
    <text evidence="3">The sequence shown here is derived from an EMBL/GenBank/DDBJ whole genome shotgun (WGS) entry which is preliminary data.</text>
</comment>
<dbReference type="EMBL" id="JAROKS010000343">
    <property type="protein sequence ID" value="KAK1784272.1"/>
    <property type="molecule type" value="Genomic_DNA"/>
</dbReference>
<dbReference type="PANTHER" id="PTHR46599">
    <property type="entry name" value="PIGGYBAC TRANSPOSABLE ELEMENT-DERIVED PROTEIN 4"/>
    <property type="match status" value="1"/>
</dbReference>
<feature type="compositionally biased region" description="Polar residues" evidence="1">
    <location>
        <begin position="78"/>
        <end position="94"/>
    </location>
</feature>
<evidence type="ECO:0000313" key="3">
    <source>
        <dbReference type="EMBL" id="KAK1784272.1"/>
    </source>
</evidence>
<gene>
    <name evidence="3" type="ORF">P4O66_019984</name>
</gene>
<dbReference type="AlphaFoldDB" id="A0AAD8YNM0"/>
<feature type="compositionally biased region" description="Basic residues" evidence="1">
    <location>
        <begin position="108"/>
        <end position="123"/>
    </location>
</feature>
<feature type="non-terminal residue" evidence="3">
    <location>
        <position position="599"/>
    </location>
</feature>
<name>A0AAD8YNM0_9TELE</name>
<feature type="region of interest" description="Disordered" evidence="1">
    <location>
        <begin position="579"/>
        <end position="599"/>
    </location>
</feature>
<dbReference type="PANTHER" id="PTHR46599:SF3">
    <property type="entry name" value="PIGGYBAC TRANSPOSABLE ELEMENT-DERIVED PROTEIN 4"/>
    <property type="match status" value="1"/>
</dbReference>
<reference evidence="3" key="1">
    <citation type="submission" date="2023-03" db="EMBL/GenBank/DDBJ databases">
        <title>Electrophorus voltai genome.</title>
        <authorList>
            <person name="Bian C."/>
        </authorList>
    </citation>
    <scope>NUCLEOTIDE SEQUENCE</scope>
    <source>
        <strain evidence="3">CB-2022</strain>
        <tissue evidence="3">Muscle</tissue>
    </source>
</reference>
<dbReference type="Proteomes" id="UP001239994">
    <property type="component" value="Unassembled WGS sequence"/>
</dbReference>
<sequence length="599" mass="67888">MEKKRRFTVSDVHDELFRLSDEEGESDGGSMAASMDSAEQDAFEFGIDAVLDVPEENAPSPPPSERFHTSSGPPPEPSASTPCRSVDTPYTSGLRSHRGSRSTSPPQAKKRQSTLKGAKRSRRAPAIPPPATQEDRWHDASEEDEQPPPLQFRPWRTPGVQLDFQKDYSPSEIFQLFFSQEVLLTLCNNTNRYAAKRTEKGLKRKWTDINADEMLRFISIVIYLGLLKPSAIRDLWRKDHLHSHPFPPSVMTGKRYEAISANLHLSDPAADAINDQLRGQPAYDCLFRLKPLMGQILTACQAYYQPHQNIAIDERMVATKARISMKQYIKDKPTKWGYKLFVLADSANGYTWNFSVYEGKARRPSGKGLSFDAVVNLIHVPSLGTGYTVYVDNFYTSSMLFRHLHRIGFGACGTIRQNRVGFPKTSANDLPKKAARGEMRWIRDGPLMFVKWKDTRDVTMCSTVHKAYSGKTVQRRVRNESSTWSIQQFSVPDTVKAYNKFMGGVDLSDALIKYFSVMQKSRRWYMKLFLHFIDIVVVNSFIIQKEMALAKKNKPLNQKQFREVLCSELAGVVRTQESLPVEATSASSSAPRVPERRAQ</sequence>
<evidence type="ECO:0000259" key="2">
    <source>
        <dbReference type="Pfam" id="PF13843"/>
    </source>
</evidence>
<keyword evidence="4" id="KW-1185">Reference proteome</keyword>